<organism evidence="11 12">
    <name type="scientific">Xylaria grammica</name>
    <dbReference type="NCBI Taxonomy" id="363999"/>
    <lineage>
        <taxon>Eukaryota</taxon>
        <taxon>Fungi</taxon>
        <taxon>Dikarya</taxon>
        <taxon>Ascomycota</taxon>
        <taxon>Pezizomycotina</taxon>
        <taxon>Sordariomycetes</taxon>
        <taxon>Xylariomycetidae</taxon>
        <taxon>Xylariales</taxon>
        <taxon>Xylariaceae</taxon>
        <taxon>Xylaria</taxon>
    </lineage>
</organism>
<evidence type="ECO:0000256" key="5">
    <source>
        <dbReference type="ARBA" id="ARBA00022989"/>
    </source>
</evidence>
<dbReference type="Proteomes" id="UP000286045">
    <property type="component" value="Unassembled WGS sequence"/>
</dbReference>
<keyword evidence="6 9" id="KW-0472">Membrane</keyword>
<dbReference type="InterPro" id="IPR005829">
    <property type="entry name" value="Sugar_transporter_CS"/>
</dbReference>
<keyword evidence="3 8" id="KW-0813">Transport</keyword>
<evidence type="ECO:0000256" key="6">
    <source>
        <dbReference type="ARBA" id="ARBA00023136"/>
    </source>
</evidence>
<accession>A0A439CVL2</accession>
<comment type="similarity">
    <text evidence="2 8">Belongs to the major facilitator superfamily. Sugar transporter (TC 2.A.1.1) family.</text>
</comment>
<dbReference type="InterPro" id="IPR020846">
    <property type="entry name" value="MFS_dom"/>
</dbReference>
<feature type="transmembrane region" description="Helical" evidence="9">
    <location>
        <begin position="183"/>
        <end position="203"/>
    </location>
</feature>
<protein>
    <recommendedName>
        <fullName evidence="10">Major facilitator superfamily (MFS) profile domain-containing protein</fullName>
    </recommendedName>
</protein>
<dbReference type="InterPro" id="IPR005828">
    <property type="entry name" value="MFS_sugar_transport-like"/>
</dbReference>
<dbReference type="EMBL" id="RYZI01000360">
    <property type="protein sequence ID" value="RWA06177.1"/>
    <property type="molecule type" value="Genomic_DNA"/>
</dbReference>
<keyword evidence="12" id="KW-1185">Reference proteome</keyword>
<feature type="transmembrane region" description="Helical" evidence="9">
    <location>
        <begin position="51"/>
        <end position="77"/>
    </location>
</feature>
<evidence type="ECO:0000256" key="4">
    <source>
        <dbReference type="ARBA" id="ARBA00022692"/>
    </source>
</evidence>
<feature type="transmembrane region" description="Helical" evidence="9">
    <location>
        <begin position="412"/>
        <end position="432"/>
    </location>
</feature>
<dbReference type="PROSITE" id="PS00217">
    <property type="entry name" value="SUGAR_TRANSPORT_2"/>
    <property type="match status" value="1"/>
</dbReference>
<dbReference type="FunFam" id="1.20.1250.20:FF:000026">
    <property type="entry name" value="MFS quinate transporter QutD"/>
    <property type="match status" value="1"/>
</dbReference>
<keyword evidence="4 9" id="KW-0812">Transmembrane</keyword>
<dbReference type="PRINTS" id="PR00171">
    <property type="entry name" value="SUGRTRNSPORT"/>
</dbReference>
<feature type="transmembrane region" description="Helical" evidence="9">
    <location>
        <begin position="453"/>
        <end position="474"/>
    </location>
</feature>
<name>A0A439CVL2_9PEZI</name>
<sequence length="546" mass="59615">MDLSAKRAEVDKDVAHVEDSSLLNPLGEKNTLEADLEYGPTGIKAILQSPYVSGAAALASLGGFSFGYDQGVISIILTMEQFLTFFPRARTAFGSSLMTSLLLLGAFVGCLFMPYLADKISREYAIVAVVVIFTVGAIIQTVAYNYTTISIGRAIGGLGTGTLALGAPLYISEIAPPNLRGTLLVLESISIVSGAVIAFWITYGTRHIESSASFRLPLALQIVPGLILGIGIIFFPFSPRWLALVGRNDECLTSLAKLRGLPADDARVQKEYRLIIIEVEFQRAIQERKHPSKQGFKLEMLQWMDCFRSRMWRRSVVGLGVGFLQQFMGINAFIYYAPTLFKQLGQDKETSLVLSGVFNILQLVTVVLCFFIIDKVGRRWLAIIGAAGTGTSYIVIAILSSLYEDSWLAHKAAGWVCVAFAFLFILFFGASYSPLGWALPAEVFPTSIRSKGVALSTATIWFSNFIVAIITPPLLESAGFGAYIFFAVFCGLAILWAIFLLPETKGKSLEEMDEVFGDTSGQEEQEILAMVARTNLADRTALKPQV</sequence>
<evidence type="ECO:0000256" key="8">
    <source>
        <dbReference type="RuleBase" id="RU003346"/>
    </source>
</evidence>
<reference evidence="11 12" key="1">
    <citation type="submission" date="2018-12" db="EMBL/GenBank/DDBJ databases">
        <title>Draft genome sequence of Xylaria grammica IHI A82.</title>
        <authorList>
            <person name="Buettner E."/>
            <person name="Kellner H."/>
        </authorList>
    </citation>
    <scope>NUCLEOTIDE SEQUENCE [LARGE SCALE GENOMIC DNA]</scope>
    <source>
        <strain evidence="11 12">IHI A82</strain>
    </source>
</reference>
<evidence type="ECO:0000259" key="10">
    <source>
        <dbReference type="PROSITE" id="PS50850"/>
    </source>
</evidence>
<dbReference type="Gene3D" id="1.20.1250.20">
    <property type="entry name" value="MFS general substrate transporter like domains"/>
    <property type="match status" value="1"/>
</dbReference>
<evidence type="ECO:0000313" key="11">
    <source>
        <dbReference type="EMBL" id="RWA06177.1"/>
    </source>
</evidence>
<keyword evidence="5 9" id="KW-1133">Transmembrane helix</keyword>
<dbReference type="GO" id="GO:0016020">
    <property type="term" value="C:membrane"/>
    <property type="evidence" value="ECO:0007669"/>
    <property type="project" value="UniProtKB-SubCell"/>
</dbReference>
<evidence type="ECO:0000256" key="9">
    <source>
        <dbReference type="SAM" id="Phobius"/>
    </source>
</evidence>
<feature type="transmembrane region" description="Helical" evidence="9">
    <location>
        <begin position="124"/>
        <end position="144"/>
    </location>
</feature>
<feature type="transmembrane region" description="Helical" evidence="9">
    <location>
        <begin position="97"/>
        <end position="117"/>
    </location>
</feature>
<evidence type="ECO:0000313" key="12">
    <source>
        <dbReference type="Proteomes" id="UP000286045"/>
    </source>
</evidence>
<feature type="transmembrane region" description="Helical" evidence="9">
    <location>
        <begin position="380"/>
        <end position="400"/>
    </location>
</feature>
<dbReference type="PANTHER" id="PTHR48022:SF14">
    <property type="entry name" value="MAJOR FACILITATOR SUPERFAMILY (MFS) PROFILE DOMAIN-CONTAINING PROTEIN-RELATED"/>
    <property type="match status" value="1"/>
</dbReference>
<dbReference type="InterPro" id="IPR036259">
    <property type="entry name" value="MFS_trans_sf"/>
</dbReference>
<dbReference type="InterPro" id="IPR050360">
    <property type="entry name" value="MFS_Sugar_Transporters"/>
</dbReference>
<feature type="domain" description="Major facilitator superfamily (MFS) profile" evidence="10">
    <location>
        <begin position="55"/>
        <end position="505"/>
    </location>
</feature>
<feature type="transmembrane region" description="Helical" evidence="9">
    <location>
        <begin position="352"/>
        <end position="373"/>
    </location>
</feature>
<evidence type="ECO:0000256" key="2">
    <source>
        <dbReference type="ARBA" id="ARBA00010992"/>
    </source>
</evidence>
<dbReference type="GO" id="GO:0005351">
    <property type="term" value="F:carbohydrate:proton symporter activity"/>
    <property type="evidence" value="ECO:0007669"/>
    <property type="project" value="TreeGrafter"/>
</dbReference>
<feature type="transmembrane region" description="Helical" evidence="9">
    <location>
        <begin position="480"/>
        <end position="501"/>
    </location>
</feature>
<dbReference type="NCBIfam" id="TIGR00879">
    <property type="entry name" value="SP"/>
    <property type="match status" value="1"/>
</dbReference>
<evidence type="ECO:0000256" key="3">
    <source>
        <dbReference type="ARBA" id="ARBA00022448"/>
    </source>
</evidence>
<proteinExistence type="inferred from homology"/>
<feature type="transmembrane region" description="Helical" evidence="9">
    <location>
        <begin position="150"/>
        <end position="171"/>
    </location>
</feature>
<comment type="subcellular location">
    <subcellularLocation>
        <location evidence="1">Membrane</location>
        <topology evidence="1">Multi-pass membrane protein</topology>
    </subcellularLocation>
</comment>
<evidence type="ECO:0000256" key="1">
    <source>
        <dbReference type="ARBA" id="ARBA00004141"/>
    </source>
</evidence>
<feature type="transmembrane region" description="Helical" evidence="9">
    <location>
        <begin position="316"/>
        <end position="337"/>
    </location>
</feature>
<dbReference type="PROSITE" id="PS50850">
    <property type="entry name" value="MFS"/>
    <property type="match status" value="1"/>
</dbReference>
<feature type="transmembrane region" description="Helical" evidence="9">
    <location>
        <begin position="218"/>
        <end position="237"/>
    </location>
</feature>
<dbReference type="InterPro" id="IPR003663">
    <property type="entry name" value="Sugar/inositol_transpt"/>
</dbReference>
<dbReference type="Pfam" id="PF00083">
    <property type="entry name" value="Sugar_tr"/>
    <property type="match status" value="1"/>
</dbReference>
<keyword evidence="7" id="KW-0325">Glycoprotein</keyword>
<dbReference type="PANTHER" id="PTHR48022">
    <property type="entry name" value="PLASTIDIC GLUCOSE TRANSPORTER 4"/>
    <property type="match status" value="1"/>
</dbReference>
<dbReference type="AlphaFoldDB" id="A0A439CVL2"/>
<gene>
    <name evidence="11" type="ORF">EKO27_g8928</name>
</gene>
<evidence type="ECO:0000256" key="7">
    <source>
        <dbReference type="ARBA" id="ARBA00023180"/>
    </source>
</evidence>
<dbReference type="SUPFAM" id="SSF103473">
    <property type="entry name" value="MFS general substrate transporter"/>
    <property type="match status" value="1"/>
</dbReference>
<comment type="caution">
    <text evidence="11">The sequence shown here is derived from an EMBL/GenBank/DDBJ whole genome shotgun (WGS) entry which is preliminary data.</text>
</comment>